<keyword evidence="6" id="KW-1185">Reference proteome</keyword>
<dbReference type="EMBL" id="RKLU01000002">
    <property type="protein sequence ID" value="TQQ83035.1"/>
    <property type="molecule type" value="Genomic_DNA"/>
</dbReference>
<evidence type="ECO:0000256" key="1">
    <source>
        <dbReference type="ARBA" id="ARBA00010923"/>
    </source>
</evidence>
<reference evidence="5" key="1">
    <citation type="submission" date="2019-02" db="EMBL/GenBank/DDBJ databases">
        <title>Halonotius sp. a new haloarchaeum isolated from saline soil.</title>
        <authorList>
            <person name="Duran-Viseras A."/>
            <person name="Sanchez-Porro C."/>
            <person name="Ventosa A."/>
        </authorList>
    </citation>
    <scope>NUCLEOTIDE SEQUENCE</scope>
    <source>
        <strain evidence="5">F15B</strain>
    </source>
</reference>
<dbReference type="PANTHER" id="PTHR43140">
    <property type="entry name" value="TYPE-1 RESTRICTION ENZYME ECOKI SPECIFICITY PROTEIN"/>
    <property type="match status" value="1"/>
</dbReference>
<evidence type="ECO:0000259" key="4">
    <source>
        <dbReference type="Pfam" id="PF01420"/>
    </source>
</evidence>
<evidence type="ECO:0000313" key="5">
    <source>
        <dbReference type="EMBL" id="TQQ83035.1"/>
    </source>
</evidence>
<organism evidence="5 6">
    <name type="scientific">Halonotius terrestris</name>
    <dbReference type="NCBI Taxonomy" id="2487750"/>
    <lineage>
        <taxon>Archaea</taxon>
        <taxon>Methanobacteriati</taxon>
        <taxon>Methanobacteriota</taxon>
        <taxon>Stenosarchaea group</taxon>
        <taxon>Halobacteria</taxon>
        <taxon>Halobacteriales</taxon>
        <taxon>Haloferacaceae</taxon>
        <taxon>Halonotius</taxon>
    </lineage>
</organism>
<dbReference type="Proteomes" id="UP000705823">
    <property type="component" value="Unassembled WGS sequence"/>
</dbReference>
<dbReference type="SUPFAM" id="SSF116734">
    <property type="entry name" value="DNA methylase specificity domain"/>
    <property type="match status" value="2"/>
</dbReference>
<proteinExistence type="inferred from homology"/>
<dbReference type="PANTHER" id="PTHR43140:SF1">
    <property type="entry name" value="TYPE I RESTRICTION ENZYME ECOKI SPECIFICITY SUBUNIT"/>
    <property type="match status" value="1"/>
</dbReference>
<keyword evidence="5" id="KW-0255">Endonuclease</keyword>
<evidence type="ECO:0000256" key="2">
    <source>
        <dbReference type="ARBA" id="ARBA00022747"/>
    </source>
</evidence>
<keyword evidence="5" id="KW-0378">Hydrolase</keyword>
<dbReference type="InterPro" id="IPR051212">
    <property type="entry name" value="Type-I_RE_S_subunit"/>
</dbReference>
<dbReference type="RefSeq" id="WP_142979299.1">
    <property type="nucleotide sequence ID" value="NZ_RKLU01000002.1"/>
</dbReference>
<feature type="domain" description="Type I restriction modification DNA specificity" evidence="4">
    <location>
        <begin position="71"/>
        <end position="166"/>
    </location>
</feature>
<dbReference type="GO" id="GO:0003677">
    <property type="term" value="F:DNA binding"/>
    <property type="evidence" value="ECO:0007669"/>
    <property type="project" value="UniProtKB-KW"/>
</dbReference>
<dbReference type="GO" id="GO:0004519">
    <property type="term" value="F:endonuclease activity"/>
    <property type="evidence" value="ECO:0007669"/>
    <property type="project" value="UniProtKB-KW"/>
</dbReference>
<sequence length="438" mass="49341">MKSATAENEIDKINCSYTTIPLKFGVDRKVNKFEEVPDDLPRISLDMVESETGIIKENNEGSELGTGLVEFQRGNVLFAKLRPYLAKVFEAEFRGAASPEFIVLEPKEFDSRFLHYLCLSNDFIDRVNASTYGAKMPRASWNFIGNLQVPCPNISVQEKIAEYLDQQVGYIQDGIKHLEDLHSLLGEKQNSLISYVITPQDVQDSDNPLTGVPEHWEVIRLKYLLNRLEQGWSPKCNDHPSKRDEWGVLKAGAANNGEFHPNENKALPNDKEPRPELGVSEGDLIMNRASGSADLLGSVAIVPQNTSKLMLCDKLFRLHVRNEVVLSEYLYIVLRSKPLRHQINKEISGAEGLANNIPQSAVKNLKIPIPSRSEQKIIVENISQRENKLDDYLSKTNRLISLLNEKRQSIITKAINGQIDLRTIESTNTQEATYGKNS</sequence>
<name>A0A8J8PAX4_9EURY</name>
<evidence type="ECO:0000256" key="3">
    <source>
        <dbReference type="ARBA" id="ARBA00023125"/>
    </source>
</evidence>
<dbReference type="AlphaFoldDB" id="A0A8J8PAX4"/>
<dbReference type="GO" id="GO:0009307">
    <property type="term" value="P:DNA restriction-modification system"/>
    <property type="evidence" value="ECO:0007669"/>
    <property type="project" value="UniProtKB-KW"/>
</dbReference>
<dbReference type="Gene3D" id="3.90.220.20">
    <property type="entry name" value="DNA methylase specificity domains"/>
    <property type="match status" value="2"/>
</dbReference>
<dbReference type="Pfam" id="PF01420">
    <property type="entry name" value="Methylase_S"/>
    <property type="match status" value="2"/>
</dbReference>
<keyword evidence="2" id="KW-0680">Restriction system</keyword>
<feature type="domain" description="Type I restriction modification DNA specificity" evidence="4">
    <location>
        <begin position="281"/>
        <end position="387"/>
    </location>
</feature>
<keyword evidence="3" id="KW-0238">DNA-binding</keyword>
<accession>A0A8J8PAX4</accession>
<protein>
    <submittedName>
        <fullName evidence="5">Restriction endonuclease subunit S</fullName>
    </submittedName>
</protein>
<evidence type="ECO:0000313" key="6">
    <source>
        <dbReference type="Proteomes" id="UP000705823"/>
    </source>
</evidence>
<comment type="similarity">
    <text evidence="1">Belongs to the type-I restriction system S methylase family.</text>
</comment>
<dbReference type="OrthoDB" id="214860at2157"/>
<dbReference type="InterPro" id="IPR044946">
    <property type="entry name" value="Restrct_endonuc_typeI_TRD_sf"/>
</dbReference>
<keyword evidence="5" id="KW-0540">Nuclease</keyword>
<comment type="caution">
    <text evidence="5">The sequence shown here is derived from an EMBL/GenBank/DDBJ whole genome shotgun (WGS) entry which is preliminary data.</text>
</comment>
<gene>
    <name evidence="5" type="ORF">EGH24_06280</name>
</gene>
<dbReference type="InterPro" id="IPR000055">
    <property type="entry name" value="Restrct_endonuc_typeI_TRD"/>
</dbReference>
<dbReference type="CDD" id="cd17261">
    <property type="entry name" value="RMtype1_S_EcoKI-TRD2-CR2_like"/>
    <property type="match status" value="1"/>
</dbReference>